<evidence type="ECO:0000313" key="10">
    <source>
        <dbReference type="EMBL" id="QXO18710.1"/>
    </source>
</evidence>
<proteinExistence type="predicted"/>
<accession>A0A975UBV2</accession>
<organism evidence="10 11">
    <name type="scientific">Vibrio ostreae</name>
    <dbReference type="NCBI Taxonomy" id="2841925"/>
    <lineage>
        <taxon>Bacteria</taxon>
        <taxon>Pseudomonadati</taxon>
        <taxon>Pseudomonadota</taxon>
        <taxon>Gammaproteobacteria</taxon>
        <taxon>Vibrionales</taxon>
        <taxon>Vibrionaceae</taxon>
        <taxon>Vibrio</taxon>
    </lineage>
</organism>
<dbReference type="Pfam" id="PF00877">
    <property type="entry name" value="NLPC_P60"/>
    <property type="match status" value="1"/>
</dbReference>
<dbReference type="AlphaFoldDB" id="A0A975UBV2"/>
<evidence type="ECO:0000256" key="2">
    <source>
        <dbReference type="ARBA" id="ARBA00022670"/>
    </source>
</evidence>
<dbReference type="PROSITE" id="PS51935">
    <property type="entry name" value="NLPC_P60"/>
    <property type="match status" value="1"/>
</dbReference>
<keyword evidence="5" id="KW-0788">Thiol protease</keyword>
<reference evidence="10" key="1">
    <citation type="submission" date="2021-06" db="EMBL/GenBank/DDBJ databases">
        <title>Vibrio nov. sp., novel gut bacterium isolated from Yellow Sea oyster.</title>
        <authorList>
            <person name="Muhammad N."/>
            <person name="Nguyen T.H."/>
            <person name="Lee Y.-J."/>
            <person name="Ko J."/>
            <person name="Kim S.-G."/>
        </authorList>
    </citation>
    <scope>NUCLEOTIDE SEQUENCE</scope>
    <source>
        <strain evidence="10">OG9-811</strain>
    </source>
</reference>
<dbReference type="PANTHER" id="PTHR47360">
    <property type="entry name" value="MUREIN DD-ENDOPEPTIDASE MEPS/MUREIN LD-CARBOXYPEPTIDASE"/>
    <property type="match status" value="1"/>
</dbReference>
<dbReference type="GO" id="GO:0006508">
    <property type="term" value="P:proteolysis"/>
    <property type="evidence" value="ECO:0007669"/>
    <property type="project" value="UniProtKB-KW"/>
</dbReference>
<dbReference type="Proteomes" id="UP000694232">
    <property type="component" value="Chromosome 1"/>
</dbReference>
<evidence type="ECO:0000256" key="6">
    <source>
        <dbReference type="ARBA" id="ARBA00023136"/>
    </source>
</evidence>
<dbReference type="GO" id="GO:0016020">
    <property type="term" value="C:membrane"/>
    <property type="evidence" value="ECO:0007669"/>
    <property type="project" value="UniProtKB-SubCell"/>
</dbReference>
<feature type="chain" id="PRO_5036734982" evidence="8">
    <location>
        <begin position="29"/>
        <end position="175"/>
    </location>
</feature>
<protein>
    <submittedName>
        <fullName evidence="10">C40 family peptidase</fullName>
    </submittedName>
</protein>
<dbReference type="GO" id="GO:0008234">
    <property type="term" value="F:cysteine-type peptidase activity"/>
    <property type="evidence" value="ECO:0007669"/>
    <property type="project" value="UniProtKB-KW"/>
</dbReference>
<feature type="domain" description="NlpC/P60" evidence="9">
    <location>
        <begin position="48"/>
        <end position="169"/>
    </location>
</feature>
<dbReference type="PANTHER" id="PTHR47360:SF3">
    <property type="entry name" value="MUREIN DD-ENDOPEPTIDASE MEPS_MUREIN LD-CARBOXYPEPTIDASE"/>
    <property type="match status" value="1"/>
</dbReference>
<evidence type="ECO:0000256" key="7">
    <source>
        <dbReference type="ARBA" id="ARBA00023288"/>
    </source>
</evidence>
<evidence type="ECO:0000313" key="11">
    <source>
        <dbReference type="Proteomes" id="UP000694232"/>
    </source>
</evidence>
<comment type="subcellular location">
    <subcellularLocation>
        <location evidence="1">Membrane</location>
    </subcellularLocation>
</comment>
<evidence type="ECO:0000256" key="1">
    <source>
        <dbReference type="ARBA" id="ARBA00004370"/>
    </source>
</evidence>
<evidence type="ECO:0000256" key="3">
    <source>
        <dbReference type="ARBA" id="ARBA00022729"/>
    </source>
</evidence>
<feature type="signal peptide" evidence="8">
    <location>
        <begin position="1"/>
        <end position="28"/>
    </location>
</feature>
<keyword evidence="3 8" id="KW-0732">Signal</keyword>
<keyword evidence="7" id="KW-0449">Lipoprotein</keyword>
<keyword evidence="2" id="KW-0645">Protease</keyword>
<dbReference type="RefSeq" id="WP_218563083.1">
    <property type="nucleotide sequence ID" value="NZ_CP076643.1"/>
</dbReference>
<name>A0A975UBV2_9VIBR</name>
<gene>
    <name evidence="10" type="ORF">KNV97_10765</name>
</gene>
<dbReference type="EMBL" id="CP076643">
    <property type="protein sequence ID" value="QXO18710.1"/>
    <property type="molecule type" value="Genomic_DNA"/>
</dbReference>
<evidence type="ECO:0000256" key="4">
    <source>
        <dbReference type="ARBA" id="ARBA00022801"/>
    </source>
</evidence>
<dbReference type="InterPro" id="IPR052062">
    <property type="entry name" value="Murein_DD/LD_carboxypeptidase"/>
</dbReference>
<dbReference type="InterPro" id="IPR000064">
    <property type="entry name" value="NLP_P60_dom"/>
</dbReference>
<evidence type="ECO:0000256" key="5">
    <source>
        <dbReference type="ARBA" id="ARBA00022807"/>
    </source>
</evidence>
<keyword evidence="4" id="KW-0378">Hydrolase</keyword>
<evidence type="ECO:0000259" key="9">
    <source>
        <dbReference type="PROSITE" id="PS51935"/>
    </source>
</evidence>
<keyword evidence="11" id="KW-1185">Reference proteome</keyword>
<dbReference type="KEGG" id="vos:KNV97_10765"/>
<sequence length="175" mass="19601">MLSYSKSRILIIATVFILLNGCSSTPTASGQSLPTLSHQAEPEQIATEQKEAALFEVFNQWRGVPYQLGGKSKDGIDCSAFVQIAFRDAWQQHLPRTTYSQSRLGAKIGYAQAQYGDLVFFKTASQTRHVGVYIGNKRFMHASTSQGVMISRLDNPYWASTFWQFRRVEAAPQVN</sequence>
<evidence type="ECO:0000256" key="8">
    <source>
        <dbReference type="SAM" id="SignalP"/>
    </source>
</evidence>
<keyword evidence="6" id="KW-0472">Membrane</keyword>